<reference evidence="1 2" key="1">
    <citation type="submission" date="2018-05" db="EMBL/GenBank/DDBJ databases">
        <title>Genomic Encyclopedia of Type Strains, Phase IV (KMG-IV): sequencing the most valuable type-strain genomes for metagenomic binning, comparative biology and taxonomic classification.</title>
        <authorList>
            <person name="Goeker M."/>
        </authorList>
    </citation>
    <scope>NUCLEOTIDE SEQUENCE [LARGE SCALE GENOMIC DNA]</scope>
    <source>
        <strain evidence="1 2">DSM 19792</strain>
    </source>
</reference>
<protein>
    <submittedName>
        <fullName evidence="1">Uncharacterized protein</fullName>
    </submittedName>
</protein>
<dbReference type="RefSeq" id="WP_110255586.1">
    <property type="nucleotide sequence ID" value="NZ_QJKB01000004.1"/>
</dbReference>
<evidence type="ECO:0000313" key="2">
    <source>
        <dbReference type="Proteomes" id="UP000247792"/>
    </source>
</evidence>
<dbReference type="OrthoDB" id="8741591at2"/>
<dbReference type="InterPro" id="IPR038765">
    <property type="entry name" value="Papain-like_cys_pep_sf"/>
</dbReference>
<gene>
    <name evidence="1" type="ORF">DFR42_10419</name>
</gene>
<accession>A0A318J599</accession>
<name>A0A318J599_9BURK</name>
<evidence type="ECO:0000313" key="1">
    <source>
        <dbReference type="EMBL" id="PXX43019.1"/>
    </source>
</evidence>
<keyword evidence="2" id="KW-1185">Reference proteome</keyword>
<dbReference type="EMBL" id="QJKB01000004">
    <property type="protein sequence ID" value="PXX43019.1"/>
    <property type="molecule type" value="Genomic_DNA"/>
</dbReference>
<dbReference type="SUPFAM" id="SSF54001">
    <property type="entry name" value="Cysteine proteinases"/>
    <property type="match status" value="1"/>
</dbReference>
<dbReference type="AlphaFoldDB" id="A0A318J599"/>
<comment type="caution">
    <text evidence="1">The sequence shown here is derived from an EMBL/GenBank/DDBJ whole genome shotgun (WGS) entry which is preliminary data.</text>
</comment>
<sequence>MNTAFLQVVKDRQLAHQLRQIADDFEIIDFFQQYGSCCFAMSAMLAKLLTDKGYSARVQGCYAEIKHDHSIFYVGYKGYVKDKQREGHAVCIVDEQYIIDFGLGTLRKFYDKDFSHALACEISGSKPVLGELDLDSGARISWRTDWISPMVALELQAQVAAVERILNVYEDFQKNRMAYLIRKLFVSKNDAPPDEALAIYTTLQTSETRSGQILEPVEEMAI</sequence>
<proteinExistence type="predicted"/>
<dbReference type="Proteomes" id="UP000247792">
    <property type="component" value="Unassembled WGS sequence"/>
</dbReference>
<organism evidence="1 2">
    <name type="scientific">Undibacterium pigrum</name>
    <dbReference type="NCBI Taxonomy" id="401470"/>
    <lineage>
        <taxon>Bacteria</taxon>
        <taxon>Pseudomonadati</taxon>
        <taxon>Pseudomonadota</taxon>
        <taxon>Betaproteobacteria</taxon>
        <taxon>Burkholderiales</taxon>
        <taxon>Oxalobacteraceae</taxon>
        <taxon>Undibacterium</taxon>
    </lineage>
</organism>